<comment type="caution">
    <text evidence="4">The sequence shown here is derived from an EMBL/GenBank/DDBJ whole genome shotgun (WGS) entry which is preliminary data.</text>
</comment>
<keyword evidence="1" id="KW-0472">Membrane</keyword>
<keyword evidence="1" id="KW-1133">Transmembrane helix</keyword>
<gene>
    <name evidence="4" type="ORF">F8154_02765</name>
</gene>
<dbReference type="Pfam" id="PF21111">
    <property type="entry name" value="CDI_toxin_EC869_like"/>
    <property type="match status" value="1"/>
</dbReference>
<dbReference type="Gene3D" id="3.40.1350.110">
    <property type="match status" value="1"/>
</dbReference>
<feature type="domain" description="TadE-like" evidence="2">
    <location>
        <begin position="10"/>
        <end position="51"/>
    </location>
</feature>
<accession>A0A6I0FL37</accession>
<dbReference type="Proteomes" id="UP000432715">
    <property type="component" value="Unassembled WGS sequence"/>
</dbReference>
<feature type="domain" description="CdiA toxin EC869-like" evidence="3">
    <location>
        <begin position="309"/>
        <end position="411"/>
    </location>
</feature>
<dbReference type="OrthoDB" id="1737609at2"/>
<dbReference type="EMBL" id="WBZC01000010">
    <property type="protein sequence ID" value="KAB3537234.1"/>
    <property type="molecule type" value="Genomic_DNA"/>
</dbReference>
<organism evidence="4 5">
    <name type="scientific">Alkaliphilus pronyensis</name>
    <dbReference type="NCBI Taxonomy" id="1482732"/>
    <lineage>
        <taxon>Bacteria</taxon>
        <taxon>Bacillati</taxon>
        <taxon>Bacillota</taxon>
        <taxon>Clostridia</taxon>
        <taxon>Peptostreptococcales</taxon>
        <taxon>Natronincolaceae</taxon>
        <taxon>Alkaliphilus</taxon>
    </lineage>
</organism>
<dbReference type="InterPro" id="IPR033799">
    <property type="entry name" value="CdiA_EC869-like"/>
</dbReference>
<dbReference type="GO" id="GO:0004530">
    <property type="term" value="F:deoxyribonuclease I activity"/>
    <property type="evidence" value="ECO:0007669"/>
    <property type="project" value="InterPro"/>
</dbReference>
<sequence length="416" mass="47389">MNYRDFKKGGSITVEAALTLPLFIAIILTIGFFSRILYLHEIIQHGITETANEIASVSYIYHVSGIKDLHEAVEDGLADYSASADGKIYNIKDLYSTTSEIRELILNITDNPQPQQYNPVFPDNVDADTEAIIYKYKKVVEDTKYTFENPVEELYSIMALVGETAWSQGNTYLEGLIIKQLIKKHLVSSTERDVNKRLLALGVVDGWNGLSFEKSSIFNDNDEVTIIVTYKINTFPIAIIRDLPIIQKVNLRAWMDGGKLSISDMKDEITQEARSNIPEDLVDEVIEAGFDIWSLSVFKRGREIKKLLNSNLDENFPIIDSYRDRTVEAIRSHDTRLISNEGRGFYYQLTSSIRELDEFTGRKYKGKAITPEDYSKKQLTIVVPDVEVTEEQIKSIRDAMTYGADREIIIRLVIVR</sequence>
<proteinExistence type="predicted"/>
<evidence type="ECO:0008006" key="6">
    <source>
        <dbReference type="Google" id="ProtNLM"/>
    </source>
</evidence>
<feature type="transmembrane region" description="Helical" evidence="1">
    <location>
        <begin position="12"/>
        <end position="33"/>
    </location>
</feature>
<evidence type="ECO:0000313" key="4">
    <source>
        <dbReference type="EMBL" id="KAB3537234.1"/>
    </source>
</evidence>
<dbReference type="AlphaFoldDB" id="A0A6I0FL37"/>
<evidence type="ECO:0000256" key="1">
    <source>
        <dbReference type="SAM" id="Phobius"/>
    </source>
</evidence>
<keyword evidence="1" id="KW-0812">Transmembrane</keyword>
<evidence type="ECO:0000313" key="5">
    <source>
        <dbReference type="Proteomes" id="UP000432715"/>
    </source>
</evidence>
<dbReference type="Pfam" id="PF07811">
    <property type="entry name" value="TadE"/>
    <property type="match status" value="1"/>
</dbReference>
<evidence type="ECO:0000259" key="3">
    <source>
        <dbReference type="Pfam" id="PF21111"/>
    </source>
</evidence>
<name>A0A6I0FL37_9FIRM</name>
<dbReference type="RefSeq" id="WP_151860066.1">
    <property type="nucleotide sequence ID" value="NZ_WBZC01000010.1"/>
</dbReference>
<keyword evidence="5" id="KW-1185">Reference proteome</keyword>
<reference evidence="4 5" key="1">
    <citation type="submission" date="2019-10" db="EMBL/GenBank/DDBJ databases">
        <title>Alkaliphilus serpentinus sp. nov. and Alkaliphilus pronyensis sp. nov., two novel anaerobic alkaliphilic species isolated from the serpentinized-hosted hydrothermal field of the Prony Bay (New Caledonia).</title>
        <authorList>
            <person name="Postec A."/>
        </authorList>
    </citation>
    <scope>NUCLEOTIDE SEQUENCE [LARGE SCALE GENOMIC DNA]</scope>
    <source>
        <strain evidence="4 5">LacV</strain>
    </source>
</reference>
<protein>
    <recommendedName>
        <fullName evidence="6">Pilus assembly protein</fullName>
    </recommendedName>
</protein>
<evidence type="ECO:0000259" key="2">
    <source>
        <dbReference type="Pfam" id="PF07811"/>
    </source>
</evidence>
<dbReference type="InterPro" id="IPR012495">
    <property type="entry name" value="TadE-like_dom"/>
</dbReference>